<accession>A0A452TXU1</accession>
<evidence type="ECO:0000313" key="4">
    <source>
        <dbReference type="Ensembl" id="ENSUMAP00000013095"/>
    </source>
</evidence>
<dbReference type="FunFam" id="1.25.10.10:FF:000262">
    <property type="entry name" value="HEAT repeat-containing protein 5B"/>
    <property type="match status" value="1"/>
</dbReference>
<dbReference type="PANTHER" id="PTHR21663">
    <property type="entry name" value="HYPOTHETICAL HEAT DOMAIN-CONTAINING"/>
    <property type="match status" value="1"/>
</dbReference>
<dbReference type="GO" id="GO:0006897">
    <property type="term" value="P:endocytosis"/>
    <property type="evidence" value="ECO:0007669"/>
    <property type="project" value="TreeGrafter"/>
</dbReference>
<sequence>MELAHSLLLNEEAYNQLGEVQKAEFIFDWLRYLEKLLLATSRSDVKEKQKTLVEQLLSLLNSSPGPPTRKLLAKNLGVLYSIGDTFSVYETIDKCNDLIRSKDDSPSYLPTKLAAVVCLGSLYKKLGRILVNTFTDTVGNILKAMKSAESQGRYEIMLSLQNILNGLGAAATPCHRDVYKAAKSCLTDRSMAVRCAAAKCLLELQKEAIFMWSTDLDSVATLCFKSFEGSNYDVRISVSKLLGTVLAKAIISKHPGAAVSRQSTRRVSLEEVLELLGTGFLRGSSGFLRASGDMLKGTSSVSRDVRVGVTQAYVVFVSTLGGTWLEKNFAAFLSHILSLVSQSHPKATQTQTDAVCGRRCVSFILRATIGSLLGEKAQIAAAKDICQAIWKLKKVVDAVMSDGNVETRVGSTDVTASQHMLVCALQELGNLIYSLGTTAAPLLQDSSILDSVISVILHPSISVRLAAAWCLHCIAVALPSYLTPLLDRCLERLTVLKSSPEAVTGFSFAVAALLGAVKHCPLGIPHGKGKIIMTLAEDLLCSAVQNSRLSAQRTQAGWLLIAALMTLGPAVVSHHLARVLLLWKCVFPVSPKDLETEKSRGDSFTWQVTLEGRAGALCAIKSFVSHCGDLLTEEVIQRLLPPLPCAVDLLSSVLKTYGSTLKTSSVVYRQRLYELLILLPPEIYEGNLSAILKELAADLTASEIQVAASTFLLPPLCHQDDLVILSPLLQETDHRFIEEQLLLGNGIACGSLEYDPYSIYEKDIEGDSVPKPLPPILSVINSAVKLFGVVCAHVGEAQRLFVLEQLLDSIKHTKGARQQIVQLHVVSSLSSFLKYLAGSKGNLGPEEVRRPALALLMGALESPNPLLRCAAAEAWARLAQVVDDGAFTAALAQVSFDKLKSARDVVTRTGYSLALGSLHRYLGGISSSQHLNACVGILYTLSQDSTSPDVQTWALHSLSLIIDSAGPLYHMHVEPTLSLIIMLLLNVPPTHAEVHQSLGRCLDALITTLGPELQGNSTSISALRTSCLLGCAVMQDNPDCLVQAQAISCLQQLHMFAPRHVNLSSLVSCLCVNLCSPYLLLRRAVLACLRQLVQREAAEVSEHAVMLAKDSRDESSIFFLSDANIREVGLEGALLTLLDKETDQKLCHDIKETLNHMLTSMAVDKLSFWLKLCKDVLAASADFTTVTCVDTMQEEEGDKGDDASVLTTRNDDKSYPFTNPRWATRVFAAECVCRIINQCENAHSAHFDIALAQEMRKRDSRNDFLVLHLADLIRMAFMAATDHSDQLRLSGLETLLVVIRRFASIPEPEFPGHVILEQYQANVGAALRPAFTSETPPDVIAKACQVCSAWIASGVVSDLNDLRRVHQLLVSSLTKIQAGKEALSHLYNESASTMEILAVLKAWAEVYIIAVERHKSHRQPLKTTTCSEESVRNGSYSSDGLLDLVHTDLGTLSRLWLAALQDFALLTLPSEFASQLPVEGGAFYTAETSENAKLHYYNSWALILHATALWLTSTGFVVADPDEGASHLSRPVTPTSMCQGSSSGATVKSPEDVCTDRFHLILGISVEFLCSLRSDATMESITACLHALQALLDVPWPRSKIGSDQVILDLGIELLNVLHRVILTRESPSIQLASLEVVRQIICAAQEHVKEKRRSAEGKFDDGAAEKETLPEFGEGKDTGGLVPGKSLVFATLELCVCILVRQLPELNPKLTGSPGVKATKPQMLSEDGSRLVSAALVILSELPAVCSPEGMLISILPTILYLTIGVLRQTAVKLPGGQLSSTVAASLQALKGILSSPMARAEKSHTAWTDLLRSALTTILDYWDPDSSQQEEKKAEGNLLTAITVFILSTSPEVTTIPCLQKRCIEKFKATLEIKDPVVQIKTYQLLLSIFQYPNPSVSYPYIYSLVSSIVEKLQEIDKRKPEDTTELQIFQEGIKVLEALVTIAEEQHRSQLVACLLPILISFLLDDNALGSATSVMKNLHDFALQNLMQIGPQYSSVFKNVMASSPALKARLEAAIKGNQENVKVRIPTSKHTKNPGKNASIQLKTNFL</sequence>
<dbReference type="Ensembl" id="ENSUMAT00000015528.1">
    <property type="protein sequence ID" value="ENSUMAP00000013095.1"/>
    <property type="gene ID" value="ENSUMAG00000007915.1"/>
</dbReference>
<reference evidence="4" key="1">
    <citation type="submission" date="2019-03" db="UniProtKB">
        <authorList>
            <consortium name="Ensembl"/>
        </authorList>
    </citation>
    <scope>IDENTIFICATION</scope>
</reference>
<keyword evidence="2" id="KW-0677">Repeat</keyword>
<dbReference type="Pfam" id="PF25468">
    <property type="entry name" value="HEAT_HEATR5A"/>
    <property type="match status" value="1"/>
</dbReference>
<dbReference type="InterPro" id="IPR016024">
    <property type="entry name" value="ARM-type_fold"/>
</dbReference>
<name>A0A452TXU1_URSMA</name>
<dbReference type="SUPFAM" id="SSF48371">
    <property type="entry name" value="ARM repeat"/>
    <property type="match status" value="2"/>
</dbReference>
<proteinExistence type="inferred from homology"/>
<evidence type="ECO:0000256" key="3">
    <source>
        <dbReference type="ARBA" id="ARBA00070811"/>
    </source>
</evidence>
<dbReference type="GeneTree" id="ENSGT00390000006205"/>
<dbReference type="GO" id="GO:0005829">
    <property type="term" value="C:cytosol"/>
    <property type="evidence" value="ECO:0007669"/>
    <property type="project" value="GOC"/>
</dbReference>
<gene>
    <name evidence="4" type="primary">HEATR5A</name>
</gene>
<dbReference type="Gene3D" id="1.25.10.10">
    <property type="entry name" value="Leucine-rich Repeat Variant"/>
    <property type="match status" value="3"/>
</dbReference>
<dbReference type="Pfam" id="PF20210">
    <property type="entry name" value="Laa1_Sip1_HTR5"/>
    <property type="match status" value="1"/>
</dbReference>
<dbReference type="FunFam" id="1.25.10.10:FF:000249">
    <property type="entry name" value="HEAT repeat-containing protein 5A isoform X2"/>
    <property type="match status" value="1"/>
</dbReference>
<dbReference type="FunFam" id="1.25.10.10:FF:000098">
    <property type="entry name" value="HEAT repeat-containing protein 5A isoform X2"/>
    <property type="match status" value="1"/>
</dbReference>
<dbReference type="GO" id="GO:0030139">
    <property type="term" value="C:endocytic vesicle"/>
    <property type="evidence" value="ECO:0007669"/>
    <property type="project" value="TreeGrafter"/>
</dbReference>
<dbReference type="GO" id="GO:0042147">
    <property type="term" value="P:retrograde transport, endosome to Golgi"/>
    <property type="evidence" value="ECO:0007669"/>
    <property type="project" value="TreeGrafter"/>
</dbReference>
<dbReference type="InterPro" id="IPR046837">
    <property type="entry name" value="Laa1/Sip1/HEATR5-like_HEAT"/>
</dbReference>
<protein>
    <recommendedName>
        <fullName evidence="3">HEAT repeat-containing protein 5A</fullName>
    </recommendedName>
</protein>
<dbReference type="GO" id="GO:0008104">
    <property type="term" value="P:intracellular protein localization"/>
    <property type="evidence" value="ECO:0007669"/>
    <property type="project" value="TreeGrafter"/>
</dbReference>
<dbReference type="GO" id="GO:0016020">
    <property type="term" value="C:membrane"/>
    <property type="evidence" value="ECO:0007669"/>
    <property type="project" value="TreeGrafter"/>
</dbReference>
<comment type="similarity">
    <text evidence="1">Belongs to the HEATR5 family.</text>
</comment>
<dbReference type="PANTHER" id="PTHR21663:SF1">
    <property type="entry name" value="HEAT REPEAT-CONTAINING PROTEIN 5A"/>
    <property type="match status" value="1"/>
</dbReference>
<evidence type="ECO:0000256" key="2">
    <source>
        <dbReference type="ARBA" id="ARBA00022737"/>
    </source>
</evidence>
<organism evidence="4">
    <name type="scientific">Ursus maritimus</name>
    <name type="common">Polar bear</name>
    <name type="synonym">Thalarctos maritimus</name>
    <dbReference type="NCBI Taxonomy" id="29073"/>
    <lineage>
        <taxon>Eukaryota</taxon>
        <taxon>Metazoa</taxon>
        <taxon>Chordata</taxon>
        <taxon>Craniata</taxon>
        <taxon>Vertebrata</taxon>
        <taxon>Euteleostomi</taxon>
        <taxon>Mammalia</taxon>
        <taxon>Eutheria</taxon>
        <taxon>Laurasiatheria</taxon>
        <taxon>Carnivora</taxon>
        <taxon>Caniformia</taxon>
        <taxon>Ursidae</taxon>
        <taxon>Ursus</taxon>
    </lineage>
</organism>
<dbReference type="GO" id="GO:0005794">
    <property type="term" value="C:Golgi apparatus"/>
    <property type="evidence" value="ECO:0007669"/>
    <property type="project" value="TreeGrafter"/>
</dbReference>
<evidence type="ECO:0000256" key="1">
    <source>
        <dbReference type="ARBA" id="ARBA00008304"/>
    </source>
</evidence>
<dbReference type="InterPro" id="IPR011989">
    <property type="entry name" value="ARM-like"/>
</dbReference>
<dbReference type="InterPro" id="IPR040108">
    <property type="entry name" value="Laa1/Sip1/HEATR5"/>
</dbReference>